<dbReference type="SUPFAM" id="SSF110857">
    <property type="entry name" value="Gamma-glutamyl cyclotransferase-like"/>
    <property type="match status" value="1"/>
</dbReference>
<accession>A0AA41YRQ4</accession>
<dbReference type="RefSeq" id="WP_264716587.1">
    <property type="nucleotide sequence ID" value="NZ_JAPDNT010000043.1"/>
</dbReference>
<dbReference type="PANTHER" id="PTHR12192:SF2">
    <property type="entry name" value="GLUTATHIONE-SPECIFIC GAMMA-GLUTAMYLCYCLOTRANSFERASE 2"/>
    <property type="match status" value="1"/>
</dbReference>
<proteinExistence type="predicted"/>
<dbReference type="InterPro" id="IPR036568">
    <property type="entry name" value="GGCT-like_sf"/>
</dbReference>
<name>A0AA41YRQ4_9PROT</name>
<dbReference type="GO" id="GO:0061928">
    <property type="term" value="F:glutathione specific gamma-glutamylcyclotransferase activity"/>
    <property type="evidence" value="ECO:0007669"/>
    <property type="project" value="UniProtKB-EC"/>
</dbReference>
<dbReference type="Proteomes" id="UP001165679">
    <property type="component" value="Unassembled WGS sequence"/>
</dbReference>
<evidence type="ECO:0000313" key="4">
    <source>
        <dbReference type="Proteomes" id="UP001165679"/>
    </source>
</evidence>
<dbReference type="EMBL" id="JAPDNT010000043">
    <property type="protein sequence ID" value="MCW3477630.1"/>
    <property type="molecule type" value="Genomic_DNA"/>
</dbReference>
<dbReference type="Gene3D" id="3.10.490.10">
    <property type="entry name" value="Gamma-glutamyl cyclotransferase-like"/>
    <property type="match status" value="1"/>
</dbReference>
<dbReference type="InterPro" id="IPR013024">
    <property type="entry name" value="GGCT-like"/>
</dbReference>
<evidence type="ECO:0000256" key="2">
    <source>
        <dbReference type="ARBA" id="ARBA00023239"/>
    </source>
</evidence>
<keyword evidence="2" id="KW-0456">Lyase</keyword>
<dbReference type="EC" id="4.3.2.7" evidence="1"/>
<reference evidence="3" key="1">
    <citation type="submission" date="2022-09" db="EMBL/GenBank/DDBJ databases">
        <title>Rhodovastum sp. nov. RN2-1 isolated from soil in Seongnam, South Korea.</title>
        <authorList>
            <person name="Le N.T."/>
        </authorList>
    </citation>
    <scope>NUCLEOTIDE SEQUENCE</scope>
    <source>
        <strain evidence="3">RN2-1</strain>
    </source>
</reference>
<reference evidence="3" key="2">
    <citation type="submission" date="2022-10" db="EMBL/GenBank/DDBJ databases">
        <authorList>
            <person name="Trinh H.N."/>
        </authorList>
    </citation>
    <scope>NUCLEOTIDE SEQUENCE</scope>
    <source>
        <strain evidence="3">RN2-1</strain>
    </source>
</reference>
<evidence type="ECO:0000256" key="1">
    <source>
        <dbReference type="ARBA" id="ARBA00012344"/>
    </source>
</evidence>
<protein>
    <recommendedName>
        <fullName evidence="1">glutathione-specific gamma-glutamylcyclotransferase</fullName>
        <ecNumber evidence="1">4.3.2.7</ecNumber>
    </recommendedName>
</protein>
<keyword evidence="4" id="KW-1185">Reference proteome</keyword>
<dbReference type="Pfam" id="PF04752">
    <property type="entry name" value="ChaC"/>
    <property type="match status" value="1"/>
</dbReference>
<organism evidence="3 4">
    <name type="scientific">Limobrevibacterium gyesilva</name>
    <dbReference type="NCBI Taxonomy" id="2991712"/>
    <lineage>
        <taxon>Bacteria</taxon>
        <taxon>Pseudomonadati</taxon>
        <taxon>Pseudomonadota</taxon>
        <taxon>Alphaproteobacteria</taxon>
        <taxon>Acetobacterales</taxon>
        <taxon>Acetobacteraceae</taxon>
        <taxon>Limobrevibacterium</taxon>
    </lineage>
</organism>
<evidence type="ECO:0000313" key="3">
    <source>
        <dbReference type="EMBL" id="MCW3477630.1"/>
    </source>
</evidence>
<dbReference type="CDD" id="cd06661">
    <property type="entry name" value="GGCT_like"/>
    <property type="match status" value="1"/>
</dbReference>
<dbReference type="GO" id="GO:0006751">
    <property type="term" value="P:glutathione catabolic process"/>
    <property type="evidence" value="ECO:0007669"/>
    <property type="project" value="InterPro"/>
</dbReference>
<sequence length="232" mass="25040">MKPTDAPSGLTRDLLLAGHLPAMIAQANPDMRLTTDAERTASLRAILQARPEHGDGLWVFAYGSLIWNPAIHIAGRRMARAVGWHRSFCLSTKAGRGTPDNPGVMLGLRQGGDCVGAVLRVAEDGLEHELDLLWRREMVADGYIPLWVPVEDQAGEKLGQAIAFTINPAVPSYCGDLAEDEVVRRLATARGGLGTAAEYLFRTRDGLRGMGIRDPLVERLANQVTVALAPGD</sequence>
<comment type="caution">
    <text evidence="3">The sequence shown here is derived from an EMBL/GenBank/DDBJ whole genome shotgun (WGS) entry which is preliminary data.</text>
</comment>
<dbReference type="AlphaFoldDB" id="A0AA41YRQ4"/>
<dbReference type="GO" id="GO:0005737">
    <property type="term" value="C:cytoplasm"/>
    <property type="evidence" value="ECO:0007669"/>
    <property type="project" value="TreeGrafter"/>
</dbReference>
<gene>
    <name evidence="3" type="ORF">OL599_24015</name>
</gene>
<dbReference type="InterPro" id="IPR006840">
    <property type="entry name" value="ChaC"/>
</dbReference>
<dbReference type="PANTHER" id="PTHR12192">
    <property type="entry name" value="CATION TRANSPORT PROTEIN CHAC-RELATED"/>
    <property type="match status" value="1"/>
</dbReference>